<proteinExistence type="predicted"/>
<evidence type="ECO:0000313" key="9">
    <source>
        <dbReference type="EMBL" id="EGX91359.1"/>
    </source>
</evidence>
<feature type="transmembrane region" description="Helical" evidence="7">
    <location>
        <begin position="233"/>
        <end position="253"/>
    </location>
</feature>
<dbReference type="InterPro" id="IPR005829">
    <property type="entry name" value="Sugar_transporter_CS"/>
</dbReference>
<dbReference type="InParanoid" id="G3JK75"/>
<dbReference type="GO" id="GO:0022857">
    <property type="term" value="F:transmembrane transporter activity"/>
    <property type="evidence" value="ECO:0007669"/>
    <property type="project" value="InterPro"/>
</dbReference>
<feature type="transmembrane region" description="Helical" evidence="7">
    <location>
        <begin position="144"/>
        <end position="162"/>
    </location>
</feature>
<comment type="subcellular location">
    <subcellularLocation>
        <location evidence="1">Membrane</location>
        <topology evidence="1">Multi-pass membrane protein</topology>
    </subcellularLocation>
</comment>
<name>G3JK75_CORMM</name>
<feature type="transmembrane region" description="Helical" evidence="7">
    <location>
        <begin position="503"/>
        <end position="525"/>
    </location>
</feature>
<dbReference type="InterPro" id="IPR011701">
    <property type="entry name" value="MFS"/>
</dbReference>
<dbReference type="GO" id="GO:0042908">
    <property type="term" value="P:xenobiotic transport"/>
    <property type="evidence" value="ECO:0007669"/>
    <property type="project" value="UniProtKB-ARBA"/>
</dbReference>
<evidence type="ECO:0000256" key="2">
    <source>
        <dbReference type="ARBA" id="ARBA00022448"/>
    </source>
</evidence>
<feature type="transmembrane region" description="Helical" evidence="7">
    <location>
        <begin position="78"/>
        <end position="105"/>
    </location>
</feature>
<dbReference type="Proteomes" id="UP000001610">
    <property type="component" value="Unassembled WGS sequence"/>
</dbReference>
<dbReference type="InterPro" id="IPR036259">
    <property type="entry name" value="MFS_trans_sf"/>
</dbReference>
<keyword evidence="5 7" id="KW-0472">Membrane</keyword>
<dbReference type="RefSeq" id="XP_006670724.1">
    <property type="nucleotide sequence ID" value="XM_006670661.1"/>
</dbReference>
<dbReference type="HOGENOM" id="CLU_008455_8_4_1"/>
<feature type="transmembrane region" description="Helical" evidence="7">
    <location>
        <begin position="174"/>
        <end position="191"/>
    </location>
</feature>
<protein>
    <submittedName>
        <fullName evidence="9">MFS transporter, putative</fullName>
    </submittedName>
</protein>
<dbReference type="FunCoup" id="G3JK75">
    <property type="interactions" value="61"/>
</dbReference>
<evidence type="ECO:0000259" key="8">
    <source>
        <dbReference type="PROSITE" id="PS50850"/>
    </source>
</evidence>
<dbReference type="OrthoDB" id="440553at2759"/>
<dbReference type="eggNOG" id="KOG0255">
    <property type="taxonomic scope" value="Eukaryota"/>
</dbReference>
<dbReference type="KEGG" id="cmt:CCM_05517"/>
<keyword evidence="4 7" id="KW-1133">Transmembrane helix</keyword>
<reference evidence="9 10" key="1">
    <citation type="journal article" date="2011" name="Genome Biol.">
        <title>Genome sequence of the insect pathogenic fungus Cordyceps militaris, a valued traditional Chinese medicine.</title>
        <authorList>
            <person name="Zheng P."/>
            <person name="Xia Y."/>
            <person name="Xiao G."/>
            <person name="Xiong C."/>
            <person name="Hu X."/>
            <person name="Zhang S."/>
            <person name="Zheng H."/>
            <person name="Huang Y."/>
            <person name="Zhou Y."/>
            <person name="Wang S."/>
            <person name="Zhao G.P."/>
            <person name="Liu X."/>
            <person name="St Leger R.J."/>
            <person name="Wang C."/>
        </authorList>
    </citation>
    <scope>NUCLEOTIDE SEQUENCE [LARGE SCALE GENOMIC DNA]</scope>
    <source>
        <strain evidence="9 10">CM01</strain>
    </source>
</reference>
<dbReference type="InterPro" id="IPR020846">
    <property type="entry name" value="MFS_dom"/>
</dbReference>
<keyword evidence="2" id="KW-0813">Transport</keyword>
<feature type="compositionally biased region" description="Basic and acidic residues" evidence="6">
    <location>
        <begin position="26"/>
        <end position="53"/>
    </location>
</feature>
<feature type="region of interest" description="Disordered" evidence="6">
    <location>
        <begin position="1"/>
        <end position="63"/>
    </location>
</feature>
<dbReference type="VEuPathDB" id="FungiDB:CCM_05517"/>
<accession>G3JK75</accession>
<evidence type="ECO:0000256" key="1">
    <source>
        <dbReference type="ARBA" id="ARBA00004141"/>
    </source>
</evidence>
<feature type="transmembrane region" description="Helical" evidence="7">
    <location>
        <begin position="307"/>
        <end position="330"/>
    </location>
</feature>
<evidence type="ECO:0000256" key="4">
    <source>
        <dbReference type="ARBA" id="ARBA00022989"/>
    </source>
</evidence>
<feature type="transmembrane region" description="Helical" evidence="7">
    <location>
        <begin position="203"/>
        <end position="227"/>
    </location>
</feature>
<evidence type="ECO:0000313" key="10">
    <source>
        <dbReference type="Proteomes" id="UP000001610"/>
    </source>
</evidence>
<organism evidence="9 10">
    <name type="scientific">Cordyceps militaris (strain CM01)</name>
    <name type="common">Caterpillar fungus</name>
    <dbReference type="NCBI Taxonomy" id="983644"/>
    <lineage>
        <taxon>Eukaryota</taxon>
        <taxon>Fungi</taxon>
        <taxon>Dikarya</taxon>
        <taxon>Ascomycota</taxon>
        <taxon>Pezizomycotina</taxon>
        <taxon>Sordariomycetes</taxon>
        <taxon>Hypocreomycetidae</taxon>
        <taxon>Hypocreales</taxon>
        <taxon>Cordycipitaceae</taxon>
        <taxon>Cordyceps</taxon>
    </lineage>
</organism>
<dbReference type="EMBL" id="JH126402">
    <property type="protein sequence ID" value="EGX91359.1"/>
    <property type="molecule type" value="Genomic_DNA"/>
</dbReference>
<dbReference type="OMA" id="MISIVCY"/>
<dbReference type="Gene3D" id="1.20.1250.20">
    <property type="entry name" value="MFS general substrate transporter like domains"/>
    <property type="match status" value="1"/>
</dbReference>
<evidence type="ECO:0000256" key="3">
    <source>
        <dbReference type="ARBA" id="ARBA00022692"/>
    </source>
</evidence>
<feature type="transmembrane region" description="Helical" evidence="7">
    <location>
        <begin position="412"/>
        <end position="432"/>
    </location>
</feature>
<feature type="transmembrane region" description="Helical" evidence="7">
    <location>
        <begin position="350"/>
        <end position="370"/>
    </location>
</feature>
<gene>
    <name evidence="9" type="ORF">CCM_05517</name>
</gene>
<evidence type="ECO:0000256" key="7">
    <source>
        <dbReference type="SAM" id="Phobius"/>
    </source>
</evidence>
<dbReference type="SUPFAM" id="SSF103473">
    <property type="entry name" value="MFS general substrate transporter"/>
    <property type="match status" value="1"/>
</dbReference>
<sequence length="543" mass="59159">MDPTEQPSKHAENLQIPVSADEGACDVEHGRLPETREKCQGRLEPKESKRDAQGQDMLEPWEPSVGPHSAFTLWQKRLIVSLGAAGGWFSTASSFIFFPAIPFLARDLRQSTERINLTVTSYLIASGVFPSIIAGLSDVYGRRPIFIAALGSYVAVNIGLALQRSFGVLLGLRMLQAAAVSGTFSFAYGVLGDVTTPADRGGFIGLMSIFLNTPQSVAPLISGLLLVRWSWPTIFWFLALASGTVFLSVLFFLPETCRNVVGDGTLPTKWPNKVILPCLKPPRPRQSAGSAEAAKPVRKKMITPLEIFMIFKNPGTTLSILCYGLFYTMYSCLQTSLSTIFVEQYRVSGLAAGLSYLPFGVASMTAAIFAGKLLDKEYARVATSQGITLVKGRLDDLTDFPIERARLGVTKYAVLLCVPCIVGYGWALQYHAVRQLHGEYKNESRRTPNGGTELTTEAQSLNALLADYHSDRTATAQAACNLFRCELAAGALALLDVMLRRLGPGWCFVVIAVVHGVAFPSVWAVERYGLAWRRSGKQDIGGK</sequence>
<keyword evidence="3 7" id="KW-0812">Transmembrane</keyword>
<dbReference type="PROSITE" id="PS50850">
    <property type="entry name" value="MFS"/>
    <property type="match status" value="1"/>
</dbReference>
<dbReference type="PANTHER" id="PTHR23502">
    <property type="entry name" value="MAJOR FACILITATOR SUPERFAMILY"/>
    <property type="match status" value="1"/>
</dbReference>
<dbReference type="PANTHER" id="PTHR23502:SF51">
    <property type="entry name" value="QUINIDINE RESISTANCE PROTEIN 1-RELATED"/>
    <property type="match status" value="1"/>
</dbReference>
<dbReference type="GO" id="GO:0005886">
    <property type="term" value="C:plasma membrane"/>
    <property type="evidence" value="ECO:0007669"/>
    <property type="project" value="TreeGrafter"/>
</dbReference>
<dbReference type="AlphaFoldDB" id="G3JK75"/>
<dbReference type="GeneID" id="18167535"/>
<feature type="domain" description="Major facilitator superfamily (MFS) profile" evidence="8">
    <location>
        <begin position="79"/>
        <end position="543"/>
    </location>
</feature>
<evidence type="ECO:0000256" key="5">
    <source>
        <dbReference type="ARBA" id="ARBA00023136"/>
    </source>
</evidence>
<keyword evidence="10" id="KW-1185">Reference proteome</keyword>
<dbReference type="GO" id="GO:0140115">
    <property type="term" value="P:export across plasma membrane"/>
    <property type="evidence" value="ECO:0007669"/>
    <property type="project" value="UniProtKB-ARBA"/>
</dbReference>
<evidence type="ECO:0000256" key="6">
    <source>
        <dbReference type="SAM" id="MobiDB-lite"/>
    </source>
</evidence>
<dbReference type="PROSITE" id="PS00216">
    <property type="entry name" value="SUGAR_TRANSPORT_1"/>
    <property type="match status" value="1"/>
</dbReference>
<feature type="transmembrane region" description="Helical" evidence="7">
    <location>
        <begin position="117"/>
        <end position="137"/>
    </location>
</feature>
<dbReference type="Pfam" id="PF07690">
    <property type="entry name" value="MFS_1"/>
    <property type="match status" value="1"/>
</dbReference>